<evidence type="ECO:0000313" key="3">
    <source>
        <dbReference type="Proteomes" id="UP000326939"/>
    </source>
</evidence>
<evidence type="ECO:0008006" key="4">
    <source>
        <dbReference type="Google" id="ProtNLM"/>
    </source>
</evidence>
<proteinExistence type="predicted"/>
<sequence>MHHGSHDEEVNPFHQAHSESSSEEAFPRRQPQSNLDFQRDYDMKADIPEFEGRTQGDEFIDCLTLLNEFLITKMCRIVERQQKLSMEEYTIEFDYLKMRFKEDVDNESQQELPSNDEVANEDEITFGDKESLLSFVPA</sequence>
<evidence type="ECO:0000313" key="2">
    <source>
        <dbReference type="EMBL" id="KAB5534417.1"/>
    </source>
</evidence>
<comment type="caution">
    <text evidence="2">The sequence shown here is derived from an EMBL/GenBank/DDBJ whole genome shotgun (WGS) entry which is preliminary data.</text>
</comment>
<reference evidence="3" key="1">
    <citation type="journal article" date="2019" name="Gigascience">
        <title>De novo genome assembly of the endangered Acer yangbiense, a plant species with extremely small populations endemic to Yunnan Province, China.</title>
        <authorList>
            <person name="Yang J."/>
            <person name="Wariss H.M."/>
            <person name="Tao L."/>
            <person name="Zhang R."/>
            <person name="Yun Q."/>
            <person name="Hollingsworth P."/>
            <person name="Dao Z."/>
            <person name="Luo G."/>
            <person name="Guo H."/>
            <person name="Ma Y."/>
            <person name="Sun W."/>
        </authorList>
    </citation>
    <scope>NUCLEOTIDE SEQUENCE [LARGE SCALE GENOMIC DNA]</scope>
    <source>
        <strain evidence="3">cv. br00</strain>
    </source>
</reference>
<feature type="region of interest" description="Disordered" evidence="1">
    <location>
        <begin position="104"/>
        <end position="123"/>
    </location>
</feature>
<dbReference type="Proteomes" id="UP000326939">
    <property type="component" value="Chromosome 11"/>
</dbReference>
<dbReference type="EMBL" id="VDCV01000011">
    <property type="protein sequence ID" value="KAB5534417.1"/>
    <property type="molecule type" value="Genomic_DNA"/>
</dbReference>
<dbReference type="AlphaFoldDB" id="A0A5N5KVH8"/>
<feature type="compositionally biased region" description="Basic and acidic residues" evidence="1">
    <location>
        <begin position="1"/>
        <end position="11"/>
    </location>
</feature>
<feature type="region of interest" description="Disordered" evidence="1">
    <location>
        <begin position="1"/>
        <end position="41"/>
    </location>
</feature>
<name>A0A5N5KVH8_9ROSI</name>
<evidence type="ECO:0000256" key="1">
    <source>
        <dbReference type="SAM" id="MobiDB-lite"/>
    </source>
</evidence>
<keyword evidence="3" id="KW-1185">Reference proteome</keyword>
<accession>A0A5N5KVH8</accession>
<gene>
    <name evidence="2" type="ORF">DKX38_017503</name>
</gene>
<protein>
    <recommendedName>
        <fullName evidence="4">Retrotransposon gag domain-containing protein</fullName>
    </recommendedName>
</protein>
<organism evidence="2 3">
    <name type="scientific">Salix brachista</name>
    <dbReference type="NCBI Taxonomy" id="2182728"/>
    <lineage>
        <taxon>Eukaryota</taxon>
        <taxon>Viridiplantae</taxon>
        <taxon>Streptophyta</taxon>
        <taxon>Embryophyta</taxon>
        <taxon>Tracheophyta</taxon>
        <taxon>Spermatophyta</taxon>
        <taxon>Magnoliopsida</taxon>
        <taxon>eudicotyledons</taxon>
        <taxon>Gunneridae</taxon>
        <taxon>Pentapetalae</taxon>
        <taxon>rosids</taxon>
        <taxon>fabids</taxon>
        <taxon>Malpighiales</taxon>
        <taxon>Salicaceae</taxon>
        <taxon>Saliceae</taxon>
        <taxon>Salix</taxon>
    </lineage>
</organism>